<dbReference type="InterPro" id="IPR038103">
    <property type="entry name" value="CDC73_C_sf"/>
</dbReference>
<dbReference type="PANTHER" id="PTHR12466">
    <property type="entry name" value="CDC73 DOMAIN PROTEIN"/>
    <property type="match status" value="1"/>
</dbReference>
<evidence type="ECO:0000256" key="5">
    <source>
        <dbReference type="SAM" id="MobiDB-lite"/>
    </source>
</evidence>
<evidence type="ECO:0000256" key="4">
    <source>
        <dbReference type="ARBA" id="ARBA00023242"/>
    </source>
</evidence>
<dbReference type="GO" id="GO:0032968">
    <property type="term" value="P:positive regulation of transcription elongation by RNA polymerase II"/>
    <property type="evidence" value="ECO:0007669"/>
    <property type="project" value="TreeGrafter"/>
</dbReference>
<name>A0AAV5RZM9_MAUHU</name>
<evidence type="ECO:0000313" key="8">
    <source>
        <dbReference type="Proteomes" id="UP001377567"/>
    </source>
</evidence>
<protein>
    <submittedName>
        <fullName evidence="7">Cdc73 protein</fullName>
    </submittedName>
</protein>
<feature type="compositionally biased region" description="Low complexity" evidence="5">
    <location>
        <begin position="206"/>
        <end position="221"/>
    </location>
</feature>
<evidence type="ECO:0000256" key="3">
    <source>
        <dbReference type="ARBA" id="ARBA00023163"/>
    </source>
</evidence>
<evidence type="ECO:0000259" key="6">
    <source>
        <dbReference type="Pfam" id="PF05179"/>
    </source>
</evidence>
<proteinExistence type="inferred from homology"/>
<dbReference type="InterPro" id="IPR007852">
    <property type="entry name" value="Cdc73/Parafibromin"/>
</dbReference>
<sequence length="388" mass="43999">MSSPLSTVREHLKNGDKFTLFDENKVSTDDIVAAKTVSFSDSADNGLSLDESTEFTIEEKPVVLRVILHCWLHKDSSAAEYLADCQKLHLTNISFLQRNDLINWLTGESETSQYIGASEKTDASSQPSQKGDVSGKNDQSAPRSTTTSSGEATNIETEDPVLFKTLQNERVLLDHNSSLRGSKPIDFGYLIKDAELKLVHSLKSSSRSKSGKVSKGPVSRGTSSSSVLRKDPIILIPSATSSMITLGNIKEFLEHSKYINPRDVTVTKEDDLVTIEKKFDNISRPLRFLVVNNTRMFTKPEYWDRVVAVFTTGHTWQFANYQWNTPQDLFQHCNGYYFHFNGEDVPQHVQQWNVQRIALDKHQRFKDVEVVRFFWTNLEKSLIARGYH</sequence>
<feature type="region of interest" description="Disordered" evidence="5">
    <location>
        <begin position="206"/>
        <end position="225"/>
    </location>
</feature>
<dbReference type="PANTHER" id="PTHR12466:SF8">
    <property type="entry name" value="PARAFIBROMIN"/>
    <property type="match status" value="1"/>
</dbReference>
<feature type="compositionally biased region" description="Polar residues" evidence="5">
    <location>
        <begin position="123"/>
        <end position="155"/>
    </location>
</feature>
<evidence type="ECO:0000256" key="2">
    <source>
        <dbReference type="ARBA" id="ARBA00010427"/>
    </source>
</evidence>
<keyword evidence="8" id="KW-1185">Reference proteome</keyword>
<dbReference type="Gene3D" id="3.40.50.11990">
    <property type="entry name" value="RNA polymerase II accessory factor, Cdc73 C-terminal domain"/>
    <property type="match status" value="1"/>
</dbReference>
<keyword evidence="4" id="KW-0539">Nucleus</keyword>
<feature type="region of interest" description="Disordered" evidence="5">
    <location>
        <begin position="117"/>
        <end position="159"/>
    </location>
</feature>
<dbReference type="AlphaFoldDB" id="A0AAV5RZM9"/>
<dbReference type="GO" id="GO:0016593">
    <property type="term" value="C:Cdc73/Paf1 complex"/>
    <property type="evidence" value="ECO:0007669"/>
    <property type="project" value="InterPro"/>
</dbReference>
<keyword evidence="3" id="KW-0804">Transcription</keyword>
<dbReference type="InterPro" id="IPR031336">
    <property type="entry name" value="CDC73_C"/>
</dbReference>
<dbReference type="Pfam" id="PF05179">
    <property type="entry name" value="CDC73_C"/>
    <property type="match status" value="1"/>
</dbReference>
<reference evidence="7 8" key="1">
    <citation type="journal article" date="2023" name="Elife">
        <title>Identification of key yeast species and microbe-microbe interactions impacting larval growth of Drosophila in the wild.</title>
        <authorList>
            <person name="Mure A."/>
            <person name="Sugiura Y."/>
            <person name="Maeda R."/>
            <person name="Honda K."/>
            <person name="Sakurai N."/>
            <person name="Takahashi Y."/>
            <person name="Watada M."/>
            <person name="Katoh T."/>
            <person name="Gotoh A."/>
            <person name="Gotoh Y."/>
            <person name="Taniguchi I."/>
            <person name="Nakamura K."/>
            <person name="Hayashi T."/>
            <person name="Katayama T."/>
            <person name="Uemura T."/>
            <person name="Hattori Y."/>
        </authorList>
    </citation>
    <scope>NUCLEOTIDE SEQUENCE [LARGE SCALE GENOMIC DNA]</scope>
    <source>
        <strain evidence="7 8">KH-74</strain>
    </source>
</reference>
<gene>
    <name evidence="7" type="ORF">DAKH74_037050</name>
</gene>
<comment type="similarity">
    <text evidence="2">Belongs to the CDC73 family.</text>
</comment>
<dbReference type="EMBL" id="BTGD01000011">
    <property type="protein sequence ID" value="GMM57089.1"/>
    <property type="molecule type" value="Genomic_DNA"/>
</dbReference>
<feature type="domain" description="Cell division control protein 73 C-terminal" evidence="6">
    <location>
        <begin position="229"/>
        <end position="380"/>
    </location>
</feature>
<dbReference type="GO" id="GO:0006368">
    <property type="term" value="P:transcription elongation by RNA polymerase II"/>
    <property type="evidence" value="ECO:0007669"/>
    <property type="project" value="InterPro"/>
</dbReference>
<evidence type="ECO:0000313" key="7">
    <source>
        <dbReference type="EMBL" id="GMM57089.1"/>
    </source>
</evidence>
<comment type="caution">
    <text evidence="7">The sequence shown here is derived from an EMBL/GenBank/DDBJ whole genome shotgun (WGS) entry which is preliminary data.</text>
</comment>
<dbReference type="Proteomes" id="UP001377567">
    <property type="component" value="Unassembled WGS sequence"/>
</dbReference>
<comment type="subcellular location">
    <subcellularLocation>
        <location evidence="1">Nucleus</location>
    </subcellularLocation>
</comment>
<organism evidence="7 8">
    <name type="scientific">Maudiozyma humilis</name>
    <name type="common">Sour dough yeast</name>
    <name type="synonym">Kazachstania humilis</name>
    <dbReference type="NCBI Taxonomy" id="51915"/>
    <lineage>
        <taxon>Eukaryota</taxon>
        <taxon>Fungi</taxon>
        <taxon>Dikarya</taxon>
        <taxon>Ascomycota</taxon>
        <taxon>Saccharomycotina</taxon>
        <taxon>Saccharomycetes</taxon>
        <taxon>Saccharomycetales</taxon>
        <taxon>Saccharomycetaceae</taxon>
        <taxon>Maudiozyma</taxon>
    </lineage>
</organism>
<dbReference type="GO" id="GO:0000993">
    <property type="term" value="F:RNA polymerase II complex binding"/>
    <property type="evidence" value="ECO:0007669"/>
    <property type="project" value="TreeGrafter"/>
</dbReference>
<evidence type="ECO:0000256" key="1">
    <source>
        <dbReference type="ARBA" id="ARBA00004123"/>
    </source>
</evidence>
<accession>A0AAV5RZM9</accession>